<dbReference type="RefSeq" id="WP_258788959.1">
    <property type="nucleotide sequence ID" value="NZ_JANUGQ010000016.1"/>
</dbReference>
<dbReference type="Proteomes" id="UP001431313">
    <property type="component" value="Unassembled WGS sequence"/>
</dbReference>
<dbReference type="Pfam" id="PF13466">
    <property type="entry name" value="STAS_2"/>
    <property type="match status" value="1"/>
</dbReference>
<dbReference type="SUPFAM" id="SSF52091">
    <property type="entry name" value="SpoIIaa-like"/>
    <property type="match status" value="1"/>
</dbReference>
<organism evidence="3 4">
    <name type="scientific">Streptomyces pyxinae</name>
    <dbReference type="NCBI Taxonomy" id="2970734"/>
    <lineage>
        <taxon>Bacteria</taxon>
        <taxon>Bacillati</taxon>
        <taxon>Actinomycetota</taxon>
        <taxon>Actinomycetes</taxon>
        <taxon>Kitasatosporales</taxon>
        <taxon>Streptomycetaceae</taxon>
        <taxon>Streptomyces</taxon>
    </lineage>
</organism>
<reference evidence="3" key="1">
    <citation type="submission" date="2022-08" db="EMBL/GenBank/DDBJ databases">
        <authorList>
            <person name="Somphong A."/>
            <person name="Phongsopitanun W."/>
        </authorList>
    </citation>
    <scope>NUCLEOTIDE SEQUENCE</scope>
    <source>
        <strain evidence="3">LP05-1</strain>
    </source>
</reference>
<dbReference type="InterPro" id="IPR036513">
    <property type="entry name" value="STAS_dom_sf"/>
</dbReference>
<gene>
    <name evidence="3" type="ORF">NX801_18950</name>
</gene>
<accession>A0ABT2CJV6</accession>
<comment type="caution">
    <text evidence="3">The sequence shown here is derived from an EMBL/GenBank/DDBJ whole genome shotgun (WGS) entry which is preliminary data.</text>
</comment>
<evidence type="ECO:0000313" key="3">
    <source>
        <dbReference type="EMBL" id="MCS0637705.1"/>
    </source>
</evidence>
<name>A0ABT2CJV6_9ACTN</name>
<feature type="compositionally biased region" description="Pro residues" evidence="1">
    <location>
        <begin position="116"/>
        <end position="125"/>
    </location>
</feature>
<evidence type="ECO:0000259" key="2">
    <source>
        <dbReference type="Pfam" id="PF13466"/>
    </source>
</evidence>
<evidence type="ECO:0000313" key="4">
    <source>
        <dbReference type="Proteomes" id="UP001431313"/>
    </source>
</evidence>
<sequence>MAAPGSEAFVVGRLGPADVPVLCARLGRWLDGVAAGGEVVCDLSGLVAPGLAAVDAVARLALTAGRRGHRLVVRGAGPELRALLALAGLADRFAEPGQPEPEQPGPERPGRRGVRPPDPLSPPAAPGGRTAGTSA</sequence>
<feature type="region of interest" description="Disordered" evidence="1">
    <location>
        <begin position="92"/>
        <end position="135"/>
    </location>
</feature>
<feature type="compositionally biased region" description="Pro residues" evidence="1">
    <location>
        <begin position="98"/>
        <end position="107"/>
    </location>
</feature>
<proteinExistence type="predicted"/>
<dbReference type="InterPro" id="IPR058548">
    <property type="entry name" value="MlaB-like_STAS"/>
</dbReference>
<dbReference type="EMBL" id="JANUGQ010000016">
    <property type="protein sequence ID" value="MCS0637705.1"/>
    <property type="molecule type" value="Genomic_DNA"/>
</dbReference>
<keyword evidence="4" id="KW-1185">Reference proteome</keyword>
<protein>
    <submittedName>
        <fullName evidence="3">STAS domain-containing protein</fullName>
    </submittedName>
</protein>
<evidence type="ECO:0000256" key="1">
    <source>
        <dbReference type="SAM" id="MobiDB-lite"/>
    </source>
</evidence>
<feature type="domain" description="MlaB-like STAS" evidence="2">
    <location>
        <begin position="11"/>
        <end position="89"/>
    </location>
</feature>
<dbReference type="Gene3D" id="3.30.750.24">
    <property type="entry name" value="STAS domain"/>
    <property type="match status" value="1"/>
</dbReference>